<sequence length="408" mass="44186">MFLVTYTLTVKEKLDIRDGIEIDLENKVTFTAIEDNDLIGDIFSKDTPDCGFSFVFSCWEVPCEIDGCMESQYTTTKCGTTIEYGGPCGGGGGVTGTGDNGDGSTHGGVVGAGGGTGDGTGLNEDPNAPVTVITPPAPTPIAQIVNCIPSILNNGLTTCLQENKSQTGALNDYLINNSCDTQAQGFGAPAAQAICDGGEVDFDDKIILDPTFTNNPTLMCVYNKLAADGSQLFKIAVESFEQNAEFNLTLMIGNCTFTDDACANTSELSTTGNITIIIEDINTNPIQLAQLILHEAIHAELARYVLQYESGADVNDRPYLFALYKYYKDLYDNNSGEIDHIYMTSQYIIPIADALKKFDNNSYPIDYYKSFAWDGLRAWDASNILGDDEEDSYNSYKPIVIQNSDVCN</sequence>
<keyword evidence="3" id="KW-1185">Reference proteome</keyword>
<organism evidence="2 3">
    <name type="scientific">Lacinutrix neustonica</name>
    <dbReference type="NCBI Taxonomy" id="2980107"/>
    <lineage>
        <taxon>Bacteria</taxon>
        <taxon>Pseudomonadati</taxon>
        <taxon>Bacteroidota</taxon>
        <taxon>Flavobacteriia</taxon>
        <taxon>Flavobacteriales</taxon>
        <taxon>Flavobacteriaceae</taxon>
        <taxon>Lacinutrix</taxon>
    </lineage>
</organism>
<reference evidence="2" key="1">
    <citation type="submission" date="2022-11" db="EMBL/GenBank/DDBJ databases">
        <title>Lacinutrix neustonica HL-RS19T sp. nov., isolated from the surface microlayer sample of brackish Lake Shihwa.</title>
        <authorList>
            <person name="Choi J.Y."/>
            <person name="Hwang C.Y."/>
        </authorList>
    </citation>
    <scope>NUCLEOTIDE SEQUENCE</scope>
    <source>
        <strain evidence="2">HL-RS19</strain>
    </source>
</reference>
<dbReference type="RefSeq" id="WP_267678442.1">
    <property type="nucleotide sequence ID" value="NZ_CP113088.1"/>
</dbReference>
<gene>
    <name evidence="2" type="ORF">N7U66_10520</name>
</gene>
<dbReference type="AlphaFoldDB" id="A0A9E8MZM8"/>
<proteinExistence type="predicted"/>
<dbReference type="KEGG" id="lnu:N7U66_10520"/>
<feature type="region of interest" description="Disordered" evidence="1">
    <location>
        <begin position="99"/>
        <end position="127"/>
    </location>
</feature>
<protein>
    <submittedName>
        <fullName evidence="2">Uncharacterized protein</fullName>
    </submittedName>
</protein>
<dbReference type="EMBL" id="CP113088">
    <property type="protein sequence ID" value="WAC03805.1"/>
    <property type="molecule type" value="Genomic_DNA"/>
</dbReference>
<accession>A0A9E8MZM8</accession>
<evidence type="ECO:0000313" key="2">
    <source>
        <dbReference type="EMBL" id="WAC03805.1"/>
    </source>
</evidence>
<name>A0A9E8MZM8_9FLAO</name>
<evidence type="ECO:0000313" key="3">
    <source>
        <dbReference type="Proteomes" id="UP001164705"/>
    </source>
</evidence>
<feature type="compositionally biased region" description="Gly residues" evidence="1">
    <location>
        <begin position="99"/>
        <end position="120"/>
    </location>
</feature>
<dbReference type="Proteomes" id="UP001164705">
    <property type="component" value="Chromosome"/>
</dbReference>
<evidence type="ECO:0000256" key="1">
    <source>
        <dbReference type="SAM" id="MobiDB-lite"/>
    </source>
</evidence>